<organism evidence="1 2">
    <name type="scientific">Trema orientale</name>
    <name type="common">Charcoal tree</name>
    <name type="synonym">Celtis orientalis</name>
    <dbReference type="NCBI Taxonomy" id="63057"/>
    <lineage>
        <taxon>Eukaryota</taxon>
        <taxon>Viridiplantae</taxon>
        <taxon>Streptophyta</taxon>
        <taxon>Embryophyta</taxon>
        <taxon>Tracheophyta</taxon>
        <taxon>Spermatophyta</taxon>
        <taxon>Magnoliopsida</taxon>
        <taxon>eudicotyledons</taxon>
        <taxon>Gunneridae</taxon>
        <taxon>Pentapetalae</taxon>
        <taxon>rosids</taxon>
        <taxon>fabids</taxon>
        <taxon>Rosales</taxon>
        <taxon>Cannabaceae</taxon>
        <taxon>Trema</taxon>
    </lineage>
</organism>
<comment type="caution">
    <text evidence="1">The sequence shown here is derived from an EMBL/GenBank/DDBJ whole genome shotgun (WGS) entry which is preliminary data.</text>
</comment>
<sequence>MYAYIYMCASFSNITTIRPITLLVGLIKLQYYKNHKKLLTLYIKNPQKRKNDLVNKP</sequence>
<proteinExistence type="predicted"/>
<dbReference type="EMBL" id="JXTC01000262">
    <property type="protein sequence ID" value="PON74191.1"/>
    <property type="molecule type" value="Genomic_DNA"/>
</dbReference>
<dbReference type="InParanoid" id="A0A2P5DLM3"/>
<accession>A0A2P5DLM3</accession>
<keyword evidence="2" id="KW-1185">Reference proteome</keyword>
<dbReference type="AlphaFoldDB" id="A0A2P5DLM3"/>
<evidence type="ECO:0000313" key="2">
    <source>
        <dbReference type="Proteomes" id="UP000237000"/>
    </source>
</evidence>
<name>A0A2P5DLM3_TREOI</name>
<gene>
    <name evidence="1" type="ORF">TorRG33x02_247700</name>
</gene>
<evidence type="ECO:0000313" key="1">
    <source>
        <dbReference type="EMBL" id="PON74191.1"/>
    </source>
</evidence>
<reference evidence="2" key="1">
    <citation type="submission" date="2016-06" db="EMBL/GenBank/DDBJ databases">
        <title>Parallel loss of symbiosis genes in relatives of nitrogen-fixing non-legume Parasponia.</title>
        <authorList>
            <person name="Van Velzen R."/>
            <person name="Holmer R."/>
            <person name="Bu F."/>
            <person name="Rutten L."/>
            <person name="Van Zeijl A."/>
            <person name="Liu W."/>
            <person name="Santuari L."/>
            <person name="Cao Q."/>
            <person name="Sharma T."/>
            <person name="Shen D."/>
            <person name="Roswanjaya Y."/>
            <person name="Wardhani T."/>
            <person name="Kalhor M.S."/>
            <person name="Jansen J."/>
            <person name="Van den Hoogen J."/>
            <person name="Gungor B."/>
            <person name="Hartog M."/>
            <person name="Hontelez J."/>
            <person name="Verver J."/>
            <person name="Yang W.-C."/>
            <person name="Schijlen E."/>
            <person name="Repin R."/>
            <person name="Schilthuizen M."/>
            <person name="Schranz E."/>
            <person name="Heidstra R."/>
            <person name="Miyata K."/>
            <person name="Fedorova E."/>
            <person name="Kohlen W."/>
            <person name="Bisseling T."/>
            <person name="Smit S."/>
            <person name="Geurts R."/>
        </authorList>
    </citation>
    <scope>NUCLEOTIDE SEQUENCE [LARGE SCALE GENOMIC DNA]</scope>
    <source>
        <strain evidence="2">cv. RG33-2</strain>
    </source>
</reference>
<protein>
    <submittedName>
        <fullName evidence="1">Uncharacterized protein</fullName>
    </submittedName>
</protein>
<dbReference type="Proteomes" id="UP000237000">
    <property type="component" value="Unassembled WGS sequence"/>
</dbReference>